<evidence type="ECO:0000256" key="10">
    <source>
        <dbReference type="PROSITE-ProRule" id="PRU00191"/>
    </source>
</evidence>
<dbReference type="Pfam" id="PF08416">
    <property type="entry name" value="PTB"/>
    <property type="match status" value="1"/>
</dbReference>
<keyword evidence="7" id="KW-0965">Cell junction</keyword>
<dbReference type="FunFam" id="3.30.505.10:FF:000002">
    <property type="entry name" value="Tensin 1"/>
    <property type="match status" value="1"/>
</dbReference>
<dbReference type="OrthoDB" id="6273691at2759"/>
<dbReference type="PROSITE" id="PS01179">
    <property type="entry name" value="PID"/>
    <property type="match status" value="1"/>
</dbReference>
<dbReference type="AlphaFoldDB" id="A0A6P7HUG8"/>
<feature type="compositionally biased region" description="Low complexity" evidence="11">
    <location>
        <begin position="403"/>
        <end position="425"/>
    </location>
</feature>
<dbReference type="Gene3D" id="2.60.40.1110">
    <property type="match status" value="1"/>
</dbReference>
<feature type="domain" description="Phosphatase tensin-type" evidence="16">
    <location>
        <begin position="31"/>
        <end position="203"/>
    </location>
</feature>
<dbReference type="Pfam" id="PF22785">
    <property type="entry name" value="Tc-R-P"/>
    <property type="match status" value="1"/>
</dbReference>
<feature type="signal peptide" evidence="12">
    <location>
        <begin position="1"/>
        <end position="25"/>
    </location>
</feature>
<dbReference type="Gene3D" id="3.90.190.10">
    <property type="entry name" value="Protein tyrosine phosphatase superfamily"/>
    <property type="match status" value="1"/>
</dbReference>
<feature type="compositionally biased region" description="Pro residues" evidence="11">
    <location>
        <begin position="578"/>
        <end position="587"/>
    </location>
</feature>
<evidence type="ECO:0000259" key="13">
    <source>
        <dbReference type="PROSITE" id="PS01179"/>
    </source>
</evidence>
<sequence>MRPVLTHMLSHFSLVSASLPGSLQAAPMWPNAAMEITRRMDLTYITERIITISCPAGCAEETYLQNLQEIIPMLQSKHGHNYTLINLSQRHGALTQMNHKVLDTGWVDFLAPGLDQILSVCTMMENWLQSHQKHVLVLHCRGGKGRLGVLVASYIHFSNMSASAELSLDHFAMRRFYNDKLSALMTPSQKRYVWMLGSMLKGGLRMCPSPTFLLCVVLHGLPNMRPDGGCCLFLRVYQNLQAVCTSAVYHANAAHTDRLYFVLQPAQLLKGDIMVVCYDKNSRSASRQVVFQLQFHTGLVVGHTLTFSKADLDCAIEDPRFPEEGKVELLLSESPERIAGRELWHNGRSVTVDYDTLDPLVRRDSYEDSSTPEPVVLDSGNGCLYARVRKQSSEEGASFHLTSSSPSCSDRAPSASSDSGLSVASQGLTGGGQRRGATQDKSPQAGKLVAGVDIELIQPLLEVMTELASSGGGEGELAGNESGLGHAVNGEASSSERETDILDDVDEVDDVAGPPLDMPSSSSVCSLSPENLPETQRPAQTEYSTDSWVRQQQRVDVTDNCLTADEEVRSSRVRNKRPPPLAVPDTPPRGLSSRDAVLRGQVDQDDAHNIHNTQTDKSTHTPPCQDDELATLTTDIDESIEQLNQLILDLDPTFVPVPTRCAPLSRSVSLHTNGHSHKENTHLSGWKRQKQVSDVTDYTAPHSPRWRGGGSQSFRGSPLNSLSYSPSQHGHLYKTNSVDYQMHTSDMVPPTPAFPVSPPTPYMKHFSELSQQRSGGQWDQHSWTQDSRSFLEGMNHAGGSAEGELFRSEVSVAPASCQRIFGSLCSVSSGSPLPHTDSSTPPPVWHDRTPNSLNYPYPPQPSPPLSLSTPKAHSSPRGALKSLDGDAGVHRGTDSTDLSSFLLGNGGLEHSLLEAVEGLGSLNLGGDGGLAPLLPEKRRGGDGVELGSRSPSLSGFSSPHSGSSLSIPFSSSMTPDPLRGLSGAQSPGADFGNKQDTVKFVQDTSKFWYKPDISRDQAIAVLKDKEPGSFIVRDSHSFRGAYGLAMKVATPPPSVLQQSKKVDLSNELVRHFLIECTQKGVRLKGCPNEPYFGSLTALVCQHSITPLALPCKLILPDRDPVEELNDSSAQTATNSAAELLKQGAACNVWYLGSVELESLTGYQAVQKATTMTLSMDPPQASTVVHFKVSAQGITLTDNQRKLFFRRHYAVNTVIFCSLDPQGRKWTRDSGSTAKIFGFVARKSQSETENMCHLFAEHDPEQPASAIVNFVSKVMIGSHKK</sequence>
<evidence type="ECO:0000256" key="12">
    <source>
        <dbReference type="SAM" id="SignalP"/>
    </source>
</evidence>
<evidence type="ECO:0000256" key="4">
    <source>
        <dbReference type="ARBA" id="ARBA00022553"/>
    </source>
</evidence>
<comment type="similarity">
    <text evidence="3">Belongs to the PTEN phosphatase protein family.</text>
</comment>
<keyword evidence="6" id="KW-0904">Protein phosphatase</keyword>
<dbReference type="SMART" id="SM00462">
    <property type="entry name" value="PTB"/>
    <property type="match status" value="1"/>
</dbReference>
<dbReference type="GO" id="GO:0004721">
    <property type="term" value="F:phosphoprotein phosphatase activity"/>
    <property type="evidence" value="ECO:0007669"/>
    <property type="project" value="UniProtKB-KW"/>
</dbReference>
<evidence type="ECO:0000256" key="11">
    <source>
        <dbReference type="SAM" id="MobiDB-lite"/>
    </source>
</evidence>
<reference evidence="19" key="1">
    <citation type="submission" date="2025-08" db="UniProtKB">
        <authorList>
            <consortium name="RefSeq"/>
        </authorList>
    </citation>
    <scope>IDENTIFICATION</scope>
</reference>
<feature type="compositionally biased region" description="Low complexity" evidence="11">
    <location>
        <begin position="946"/>
        <end position="972"/>
    </location>
</feature>
<keyword evidence="8 10" id="KW-0727">SH2 domain</keyword>
<dbReference type="GeneID" id="114434372"/>
<dbReference type="InterPro" id="IPR014020">
    <property type="entry name" value="Tensin_C2-dom"/>
</dbReference>
<dbReference type="Gene3D" id="3.30.505.10">
    <property type="entry name" value="SH2 domain"/>
    <property type="match status" value="1"/>
</dbReference>
<evidence type="ECO:0000256" key="7">
    <source>
        <dbReference type="ARBA" id="ARBA00022949"/>
    </source>
</evidence>
<dbReference type="InterPro" id="IPR013625">
    <property type="entry name" value="PTB"/>
</dbReference>
<evidence type="ECO:0000259" key="17">
    <source>
        <dbReference type="PROSITE" id="PS51182"/>
    </source>
</evidence>
<evidence type="ECO:0000256" key="9">
    <source>
        <dbReference type="ARBA" id="ARBA00023273"/>
    </source>
</evidence>
<gene>
    <name evidence="19" type="primary">LOC114434372</name>
</gene>
<dbReference type="InterPro" id="IPR006020">
    <property type="entry name" value="PTB/PI_dom"/>
</dbReference>
<feature type="domain" description="PID" evidence="13">
    <location>
        <begin position="1148"/>
        <end position="1273"/>
    </location>
</feature>
<dbReference type="InterPro" id="IPR051484">
    <property type="entry name" value="Tensin_PTEN_phosphatase"/>
</dbReference>
<dbReference type="InterPro" id="IPR000980">
    <property type="entry name" value="SH2"/>
</dbReference>
<evidence type="ECO:0000256" key="2">
    <source>
        <dbReference type="ARBA" id="ARBA00004316"/>
    </source>
</evidence>
<proteinExistence type="inferred from homology"/>
<feature type="region of interest" description="Disordered" evidence="11">
    <location>
        <begin position="510"/>
        <end position="626"/>
    </location>
</feature>
<dbReference type="RefSeq" id="XP_028259365.1">
    <property type="nucleotide sequence ID" value="XM_028403564.1"/>
</dbReference>
<dbReference type="InterPro" id="IPR035012">
    <property type="entry name" value="Tensin-like_SH2"/>
</dbReference>
<dbReference type="Pfam" id="PF00017">
    <property type="entry name" value="SH2"/>
    <property type="match status" value="1"/>
</dbReference>
<feature type="compositionally biased region" description="Polar residues" evidence="11">
    <location>
        <begin position="829"/>
        <end position="839"/>
    </location>
</feature>
<evidence type="ECO:0000256" key="1">
    <source>
        <dbReference type="ARBA" id="ARBA00004246"/>
    </source>
</evidence>
<keyword evidence="5" id="KW-0378">Hydrolase</keyword>
<dbReference type="Proteomes" id="UP000515145">
    <property type="component" value="Chromosome 4"/>
</dbReference>
<dbReference type="SMART" id="SM01326">
    <property type="entry name" value="PTEN_C2"/>
    <property type="match status" value="1"/>
</dbReference>
<feature type="domain" description="Tyrosine specific protein phosphatases" evidence="15">
    <location>
        <begin position="115"/>
        <end position="175"/>
    </location>
</feature>
<keyword evidence="12" id="KW-0732">Signal</keyword>
<dbReference type="SUPFAM" id="SSF55550">
    <property type="entry name" value="SH2 domain"/>
    <property type="match status" value="1"/>
</dbReference>
<feature type="region of interest" description="Disordered" evidence="11">
    <location>
        <begin position="935"/>
        <end position="989"/>
    </location>
</feature>
<dbReference type="InterPro" id="IPR029023">
    <property type="entry name" value="Tensin_phosphatase"/>
</dbReference>
<dbReference type="InterPro" id="IPR011993">
    <property type="entry name" value="PH-like_dom_sf"/>
</dbReference>
<feature type="compositionally biased region" description="Polar residues" evidence="11">
    <location>
        <begin position="610"/>
        <end position="622"/>
    </location>
</feature>
<feature type="chain" id="PRO_5028115874" evidence="12">
    <location>
        <begin position="26"/>
        <end position="1280"/>
    </location>
</feature>
<dbReference type="SUPFAM" id="SSF52799">
    <property type="entry name" value="(Phosphotyrosine protein) phosphatases II"/>
    <property type="match status" value="1"/>
</dbReference>
<dbReference type="PROSITE" id="PS51181">
    <property type="entry name" value="PPASE_TENSIN"/>
    <property type="match status" value="1"/>
</dbReference>
<evidence type="ECO:0000313" key="18">
    <source>
        <dbReference type="Proteomes" id="UP000515145"/>
    </source>
</evidence>
<keyword evidence="4" id="KW-0597">Phosphoprotein</keyword>
<dbReference type="GO" id="GO:0005925">
    <property type="term" value="C:focal adhesion"/>
    <property type="evidence" value="ECO:0007669"/>
    <property type="project" value="UniProtKB-SubCell"/>
</dbReference>
<feature type="compositionally biased region" description="Polar residues" evidence="11">
    <location>
        <begin position="533"/>
        <end position="555"/>
    </location>
</feature>
<feature type="domain" description="SH2" evidence="14">
    <location>
        <begin position="1008"/>
        <end position="1117"/>
    </location>
</feature>
<keyword evidence="18" id="KW-1185">Reference proteome</keyword>
<dbReference type="InterPro" id="IPR003595">
    <property type="entry name" value="Tyr_Pase_cat"/>
</dbReference>
<dbReference type="FunFam" id="2.30.29.30:FF:000039">
    <property type="entry name" value="Tensin 1"/>
    <property type="match status" value="1"/>
</dbReference>
<evidence type="ECO:0000313" key="19">
    <source>
        <dbReference type="RefSeq" id="XP_028259365.1"/>
    </source>
</evidence>
<dbReference type="PROSITE" id="PS50001">
    <property type="entry name" value="SH2"/>
    <property type="match status" value="1"/>
</dbReference>
<dbReference type="InterPro" id="IPR000387">
    <property type="entry name" value="Tyr_Pase_dom"/>
</dbReference>
<dbReference type="PROSITE" id="PS50056">
    <property type="entry name" value="TYR_PHOSPHATASE_2"/>
    <property type="match status" value="1"/>
</dbReference>
<dbReference type="CDD" id="cd01213">
    <property type="entry name" value="PTB_tensin"/>
    <property type="match status" value="1"/>
</dbReference>
<evidence type="ECO:0000256" key="8">
    <source>
        <dbReference type="ARBA" id="ARBA00022999"/>
    </source>
</evidence>
<accession>A0A6P7HUG8</accession>
<dbReference type="Pfam" id="PF10409">
    <property type="entry name" value="PTEN_C2"/>
    <property type="match status" value="1"/>
</dbReference>
<protein>
    <submittedName>
        <fullName evidence="19">Tensin-3-like isoform X1</fullName>
    </submittedName>
</protein>
<dbReference type="InterPro" id="IPR029021">
    <property type="entry name" value="Prot-tyrosine_phosphatase-like"/>
</dbReference>
<dbReference type="SMART" id="SM00252">
    <property type="entry name" value="SH2"/>
    <property type="match status" value="1"/>
</dbReference>
<evidence type="ECO:0000259" key="16">
    <source>
        <dbReference type="PROSITE" id="PS51181"/>
    </source>
</evidence>
<dbReference type="InterPro" id="IPR036860">
    <property type="entry name" value="SH2_dom_sf"/>
</dbReference>
<dbReference type="InterPro" id="IPR035892">
    <property type="entry name" value="C2_domain_sf"/>
</dbReference>
<dbReference type="InterPro" id="IPR033929">
    <property type="entry name" value="Tensin_PTB"/>
</dbReference>
<evidence type="ECO:0000256" key="3">
    <source>
        <dbReference type="ARBA" id="ARBA00007881"/>
    </source>
</evidence>
<evidence type="ECO:0000259" key="14">
    <source>
        <dbReference type="PROSITE" id="PS50001"/>
    </source>
</evidence>
<name>A0A6P7HUG8_9TELE</name>
<dbReference type="SMART" id="SM00404">
    <property type="entry name" value="PTPc_motif"/>
    <property type="match status" value="1"/>
</dbReference>
<dbReference type="PROSITE" id="PS51182">
    <property type="entry name" value="C2_TENSIN"/>
    <property type="match status" value="1"/>
</dbReference>
<dbReference type="Gene3D" id="2.30.29.30">
    <property type="entry name" value="Pleckstrin-homology domain (PH domain)/Phosphotyrosine-binding domain (PTB)"/>
    <property type="match status" value="1"/>
</dbReference>
<evidence type="ECO:0000256" key="6">
    <source>
        <dbReference type="ARBA" id="ARBA00022912"/>
    </source>
</evidence>
<organism evidence="18 19">
    <name type="scientific">Parambassis ranga</name>
    <name type="common">Indian glassy fish</name>
    <dbReference type="NCBI Taxonomy" id="210632"/>
    <lineage>
        <taxon>Eukaryota</taxon>
        <taxon>Metazoa</taxon>
        <taxon>Chordata</taxon>
        <taxon>Craniata</taxon>
        <taxon>Vertebrata</taxon>
        <taxon>Euteleostomi</taxon>
        <taxon>Actinopterygii</taxon>
        <taxon>Neopterygii</taxon>
        <taxon>Teleostei</taxon>
        <taxon>Neoteleostei</taxon>
        <taxon>Acanthomorphata</taxon>
        <taxon>Ovalentaria</taxon>
        <taxon>Ambassidae</taxon>
        <taxon>Parambassis</taxon>
    </lineage>
</organism>
<dbReference type="InParanoid" id="A0A6P7HUG8"/>
<keyword evidence="9" id="KW-0966">Cell projection</keyword>
<dbReference type="SUPFAM" id="SSF49562">
    <property type="entry name" value="C2 domain (Calcium/lipid-binding domain, CaLB)"/>
    <property type="match status" value="1"/>
</dbReference>
<evidence type="ECO:0000256" key="5">
    <source>
        <dbReference type="ARBA" id="ARBA00022801"/>
    </source>
</evidence>
<feature type="region of interest" description="Disordered" evidence="11">
    <location>
        <begin position="829"/>
        <end position="891"/>
    </location>
</feature>
<feature type="region of interest" description="Disordered" evidence="11">
    <location>
        <begin position="669"/>
        <end position="690"/>
    </location>
</feature>
<feature type="region of interest" description="Disordered" evidence="11">
    <location>
        <begin position="397"/>
        <end position="445"/>
    </location>
</feature>
<dbReference type="PANTHER" id="PTHR45734:SF5">
    <property type="entry name" value="TENSIN-3"/>
    <property type="match status" value="1"/>
</dbReference>
<evidence type="ECO:0000259" key="15">
    <source>
        <dbReference type="PROSITE" id="PS50056"/>
    </source>
</evidence>
<feature type="region of interest" description="Disordered" evidence="11">
    <location>
        <begin position="468"/>
        <end position="497"/>
    </location>
</feature>
<feature type="domain" description="C2 tensin-type" evidence="17">
    <location>
        <begin position="208"/>
        <end position="334"/>
    </location>
</feature>
<dbReference type="PANTHER" id="PTHR45734">
    <property type="entry name" value="TENSIN"/>
    <property type="match status" value="1"/>
</dbReference>
<dbReference type="GO" id="GO:0042995">
    <property type="term" value="C:cell projection"/>
    <property type="evidence" value="ECO:0007669"/>
    <property type="project" value="UniProtKB-SubCell"/>
</dbReference>
<dbReference type="SUPFAM" id="SSF50729">
    <property type="entry name" value="PH domain-like"/>
    <property type="match status" value="1"/>
</dbReference>
<comment type="subcellular location">
    <subcellularLocation>
        <location evidence="1">Cell junction</location>
        <location evidence="1">Focal adhesion</location>
    </subcellularLocation>
    <subcellularLocation>
        <location evidence="2">Cell projection</location>
    </subcellularLocation>
</comment>
<dbReference type="CDD" id="cd09927">
    <property type="entry name" value="SH2_Tensin_like"/>
    <property type="match status" value="1"/>
</dbReference>